<name>R0KU26_EXST2</name>
<dbReference type="HOGENOM" id="CLU_1176037_0_0_1"/>
<dbReference type="Proteomes" id="UP000016935">
    <property type="component" value="Unassembled WGS sequence"/>
</dbReference>
<feature type="region of interest" description="Disordered" evidence="1">
    <location>
        <begin position="130"/>
        <end position="149"/>
    </location>
</feature>
<proteinExistence type="predicted"/>
<evidence type="ECO:0000313" key="3">
    <source>
        <dbReference type="EMBL" id="EOA91277.1"/>
    </source>
</evidence>
<sequence>MPGQYVHPNWTPSLALFPLGISIPSIIYSLYILAYPPSTSLGRKLCILLLAIPTAIVFRYSDHMFPNYDLVDTFGRACLIWFAHMSFEVCVLEFRPVVRQPGQPGEVMDRFRQAYKVFFDRSRAQVLEQQRDTLPTTSAAPSNPDKVYTATDKKTDEPVVVAAKKIVRETGTSHYQHGYSRWQFVRYHVLKAAAMYALQRAWDTYDRHFYAKGLCRDQVEFPAIPDQPGVDQILIM</sequence>
<keyword evidence="2" id="KW-1133">Transmembrane helix</keyword>
<evidence type="ECO:0008006" key="5">
    <source>
        <dbReference type="Google" id="ProtNLM"/>
    </source>
</evidence>
<dbReference type="EMBL" id="KB908481">
    <property type="protein sequence ID" value="EOA91277.1"/>
    <property type="molecule type" value="Genomic_DNA"/>
</dbReference>
<feature type="compositionally biased region" description="Polar residues" evidence="1">
    <location>
        <begin position="132"/>
        <end position="141"/>
    </location>
</feature>
<keyword evidence="2" id="KW-0472">Membrane</keyword>
<reference evidence="3 4" key="2">
    <citation type="journal article" date="2013" name="PLoS Genet.">
        <title>Comparative genome structure, secondary metabolite, and effector coding capacity across Cochliobolus pathogens.</title>
        <authorList>
            <person name="Condon B.J."/>
            <person name="Leng Y."/>
            <person name="Wu D."/>
            <person name="Bushley K.E."/>
            <person name="Ohm R.A."/>
            <person name="Otillar R."/>
            <person name="Martin J."/>
            <person name="Schackwitz W."/>
            <person name="Grimwood J."/>
            <person name="MohdZainudin N."/>
            <person name="Xue C."/>
            <person name="Wang R."/>
            <person name="Manning V.A."/>
            <person name="Dhillon B."/>
            <person name="Tu Z.J."/>
            <person name="Steffenson B.J."/>
            <person name="Salamov A."/>
            <person name="Sun H."/>
            <person name="Lowry S."/>
            <person name="LaButti K."/>
            <person name="Han J."/>
            <person name="Copeland A."/>
            <person name="Lindquist E."/>
            <person name="Barry K."/>
            <person name="Schmutz J."/>
            <person name="Baker S.E."/>
            <person name="Ciuffetti L.M."/>
            <person name="Grigoriev I.V."/>
            <person name="Zhong S."/>
            <person name="Turgeon B.G."/>
        </authorList>
    </citation>
    <scope>NUCLEOTIDE SEQUENCE [LARGE SCALE GENOMIC DNA]</scope>
    <source>
        <strain evidence="4">28A</strain>
    </source>
</reference>
<organism evidence="3 4">
    <name type="scientific">Exserohilum turcicum (strain 28A)</name>
    <name type="common">Northern leaf blight fungus</name>
    <name type="synonym">Setosphaeria turcica</name>
    <dbReference type="NCBI Taxonomy" id="671987"/>
    <lineage>
        <taxon>Eukaryota</taxon>
        <taxon>Fungi</taxon>
        <taxon>Dikarya</taxon>
        <taxon>Ascomycota</taxon>
        <taxon>Pezizomycotina</taxon>
        <taxon>Dothideomycetes</taxon>
        <taxon>Pleosporomycetidae</taxon>
        <taxon>Pleosporales</taxon>
        <taxon>Pleosporineae</taxon>
        <taxon>Pleosporaceae</taxon>
        <taxon>Exserohilum</taxon>
    </lineage>
</organism>
<evidence type="ECO:0000256" key="1">
    <source>
        <dbReference type="SAM" id="MobiDB-lite"/>
    </source>
</evidence>
<reference evidence="3 4" key="1">
    <citation type="journal article" date="2012" name="PLoS Pathog.">
        <title>Diverse lifestyles and strategies of plant pathogenesis encoded in the genomes of eighteen Dothideomycetes fungi.</title>
        <authorList>
            <person name="Ohm R.A."/>
            <person name="Feau N."/>
            <person name="Henrissat B."/>
            <person name="Schoch C.L."/>
            <person name="Horwitz B.A."/>
            <person name="Barry K.W."/>
            <person name="Condon B.J."/>
            <person name="Copeland A.C."/>
            <person name="Dhillon B."/>
            <person name="Glaser F."/>
            <person name="Hesse C.N."/>
            <person name="Kosti I."/>
            <person name="LaButti K."/>
            <person name="Lindquist E.A."/>
            <person name="Lucas S."/>
            <person name="Salamov A.A."/>
            <person name="Bradshaw R.E."/>
            <person name="Ciuffetti L."/>
            <person name="Hamelin R.C."/>
            <person name="Kema G.H.J."/>
            <person name="Lawrence C."/>
            <person name="Scott J.A."/>
            <person name="Spatafora J.W."/>
            <person name="Turgeon B.G."/>
            <person name="de Wit P.J.G.M."/>
            <person name="Zhong S."/>
            <person name="Goodwin S.B."/>
            <person name="Grigoriev I.V."/>
        </authorList>
    </citation>
    <scope>NUCLEOTIDE SEQUENCE [LARGE SCALE GENOMIC DNA]</scope>
    <source>
        <strain evidence="4">28A</strain>
    </source>
</reference>
<keyword evidence="2" id="KW-0812">Transmembrane</keyword>
<gene>
    <name evidence="3" type="ORF">SETTUDRAFT_29831</name>
</gene>
<evidence type="ECO:0000256" key="2">
    <source>
        <dbReference type="SAM" id="Phobius"/>
    </source>
</evidence>
<dbReference type="RefSeq" id="XP_008020158.1">
    <property type="nucleotide sequence ID" value="XM_008021967.1"/>
</dbReference>
<dbReference type="GeneID" id="19403366"/>
<protein>
    <recommendedName>
        <fullName evidence="5">Wax synthase domain-containing protein</fullName>
    </recommendedName>
</protein>
<feature type="transmembrane region" description="Helical" evidence="2">
    <location>
        <begin position="12"/>
        <end position="33"/>
    </location>
</feature>
<dbReference type="AlphaFoldDB" id="R0KU26"/>
<keyword evidence="4" id="KW-1185">Reference proteome</keyword>
<dbReference type="eggNOG" id="ENOG502SX0Z">
    <property type="taxonomic scope" value="Eukaryota"/>
</dbReference>
<evidence type="ECO:0000313" key="4">
    <source>
        <dbReference type="Proteomes" id="UP000016935"/>
    </source>
</evidence>
<accession>R0KU26</accession>